<reference evidence="1 2" key="1">
    <citation type="submission" date="2015-01" db="EMBL/GenBank/DDBJ databases">
        <title>Evolution of Trichinella species and genotypes.</title>
        <authorList>
            <person name="Korhonen P.K."/>
            <person name="Edoardo P."/>
            <person name="Giuseppe L.R."/>
            <person name="Gasser R.B."/>
        </authorList>
    </citation>
    <scope>NUCLEOTIDE SEQUENCE [LARGE SCALE GENOMIC DNA]</scope>
    <source>
        <strain evidence="1">ISS1029</strain>
    </source>
</reference>
<evidence type="ECO:0000313" key="2">
    <source>
        <dbReference type="Proteomes" id="UP000055024"/>
    </source>
</evidence>
<comment type="caution">
    <text evidence="1">The sequence shown here is derived from an EMBL/GenBank/DDBJ whole genome shotgun (WGS) entry which is preliminary data.</text>
</comment>
<keyword evidence="2" id="KW-1185">Reference proteome</keyword>
<accession>A0A0V1HSR4</accession>
<dbReference type="EMBL" id="JYDP01000038">
    <property type="protein sequence ID" value="KRZ12693.1"/>
    <property type="molecule type" value="Genomic_DNA"/>
</dbReference>
<evidence type="ECO:0000313" key="1">
    <source>
        <dbReference type="EMBL" id="KRZ12693.1"/>
    </source>
</evidence>
<protein>
    <submittedName>
        <fullName evidence="1">Uncharacterized protein</fullName>
    </submittedName>
</protein>
<dbReference type="OrthoDB" id="10057240at2759"/>
<gene>
    <name evidence="1" type="ORF">T11_14678</name>
</gene>
<dbReference type="AlphaFoldDB" id="A0A0V1HSR4"/>
<proteinExistence type="predicted"/>
<dbReference type="STRING" id="268475.A0A0V1HSR4"/>
<name>A0A0V1HSR4_9BILA</name>
<organism evidence="1 2">
    <name type="scientific">Trichinella zimbabwensis</name>
    <dbReference type="NCBI Taxonomy" id="268475"/>
    <lineage>
        <taxon>Eukaryota</taxon>
        <taxon>Metazoa</taxon>
        <taxon>Ecdysozoa</taxon>
        <taxon>Nematoda</taxon>
        <taxon>Enoplea</taxon>
        <taxon>Dorylaimia</taxon>
        <taxon>Trichinellida</taxon>
        <taxon>Trichinellidae</taxon>
        <taxon>Trichinella</taxon>
    </lineage>
</organism>
<dbReference type="Proteomes" id="UP000055024">
    <property type="component" value="Unassembled WGS sequence"/>
</dbReference>
<sequence length="67" mass="7815">MERRFIALESAVDFVETLSPLDQINVEICQLPPNEDRNITDEQHIDEDDLMEVRMDQLAAAFILIFH</sequence>